<evidence type="ECO:0000256" key="5">
    <source>
        <dbReference type="ARBA" id="ARBA00022833"/>
    </source>
</evidence>
<feature type="domain" description="C2H2-type" evidence="8">
    <location>
        <begin position="323"/>
        <end position="350"/>
    </location>
</feature>
<dbReference type="PANTHER" id="PTHR24394:SF29">
    <property type="entry name" value="MYONEURIN"/>
    <property type="match status" value="1"/>
</dbReference>
<dbReference type="PANTHER" id="PTHR24394">
    <property type="entry name" value="ZINC FINGER PROTEIN"/>
    <property type="match status" value="1"/>
</dbReference>
<dbReference type="Proteomes" id="UP000694941">
    <property type="component" value="Unplaced"/>
</dbReference>
<feature type="domain" description="C2H2-type" evidence="8">
    <location>
        <begin position="295"/>
        <end position="322"/>
    </location>
</feature>
<evidence type="ECO:0000313" key="9">
    <source>
        <dbReference type="Proteomes" id="UP000694941"/>
    </source>
</evidence>
<dbReference type="Pfam" id="PF00096">
    <property type="entry name" value="zf-C2H2"/>
    <property type="match status" value="5"/>
</dbReference>
<evidence type="ECO:0000313" key="10">
    <source>
        <dbReference type="RefSeq" id="XP_013772537.1"/>
    </source>
</evidence>
<accession>A0ABM1B0X3</accession>
<feature type="domain" description="C2H2-type" evidence="8">
    <location>
        <begin position="379"/>
        <end position="406"/>
    </location>
</feature>
<name>A0ABM1B0X3_LIMPO</name>
<dbReference type="PROSITE" id="PS50157">
    <property type="entry name" value="ZINC_FINGER_C2H2_2"/>
    <property type="match status" value="5"/>
</dbReference>
<keyword evidence="4 7" id="KW-0863">Zinc-finger</keyword>
<evidence type="ECO:0000259" key="8">
    <source>
        <dbReference type="PROSITE" id="PS50157"/>
    </source>
</evidence>
<keyword evidence="3" id="KW-0677">Repeat</keyword>
<dbReference type="GeneID" id="106457649"/>
<dbReference type="RefSeq" id="XP_013772537.1">
    <property type="nucleotide sequence ID" value="XM_013917083.1"/>
</dbReference>
<proteinExistence type="predicted"/>
<keyword evidence="9" id="KW-1185">Reference proteome</keyword>
<feature type="domain" description="C2H2-type" evidence="8">
    <location>
        <begin position="407"/>
        <end position="433"/>
    </location>
</feature>
<dbReference type="SMART" id="SM00355">
    <property type="entry name" value="ZnF_C2H2"/>
    <property type="match status" value="5"/>
</dbReference>
<evidence type="ECO:0000256" key="1">
    <source>
        <dbReference type="ARBA" id="ARBA00004123"/>
    </source>
</evidence>
<dbReference type="InterPro" id="IPR036236">
    <property type="entry name" value="Znf_C2H2_sf"/>
</dbReference>
<evidence type="ECO:0000256" key="4">
    <source>
        <dbReference type="ARBA" id="ARBA00022771"/>
    </source>
</evidence>
<evidence type="ECO:0000256" key="3">
    <source>
        <dbReference type="ARBA" id="ARBA00022737"/>
    </source>
</evidence>
<gene>
    <name evidence="10" type="primary">LOC106457649</name>
</gene>
<keyword evidence="5" id="KW-0862">Zinc</keyword>
<dbReference type="Gene3D" id="3.30.160.60">
    <property type="entry name" value="Classic Zinc Finger"/>
    <property type="match status" value="5"/>
</dbReference>
<evidence type="ECO:0000256" key="7">
    <source>
        <dbReference type="PROSITE-ProRule" id="PRU00042"/>
    </source>
</evidence>
<keyword evidence="2" id="KW-0479">Metal-binding</keyword>
<sequence length="433" mass="47205">MADVLLSLKRAVVHPSTGVGVVIPSLGASSSSTYFHPNSSQLPSLSPMSQSCYNPIGINFGERPSSQSVSSPGNCVSYSLYPQLQMSSNSSLDSQRILRYKTDIPPPTPLDIGDCNGASQPIQPQGGTIFPTSMSVNLSMNMTMAVSGFGEHKLYTGLEEAKPKVQWSASIGAPGECRYTQMQADCGQVQAAHSSLPSPHHSSSTSGICSFTAELQPGETVTLQPLDKEFPPNISPLKYWNTCVPGTKHPDNNYHHLVATGKPQPRFVPVAPYTGHFFSQMGGMGDILSSCTKPNLCRVCGKTYARSSTLKIHLRTHSGERPYWCNMCNKSFSQAANLTAHIRTHSGEKPFGCPLCERRFSQSSSVTTHMRTHSGERPYLCNICKKTFSDSSTLTKHLRIHSGEKPYECKLCLLRFSQSGNLNRHMRVHTSTG</sequence>
<comment type="subcellular location">
    <subcellularLocation>
        <location evidence="1">Nucleus</location>
    </subcellularLocation>
</comment>
<dbReference type="SUPFAM" id="SSF57667">
    <property type="entry name" value="beta-beta-alpha zinc fingers"/>
    <property type="match status" value="3"/>
</dbReference>
<evidence type="ECO:0000256" key="6">
    <source>
        <dbReference type="ARBA" id="ARBA00023242"/>
    </source>
</evidence>
<keyword evidence="6" id="KW-0539">Nucleus</keyword>
<protein>
    <submittedName>
        <fullName evidence="10">Protein glass-like</fullName>
    </submittedName>
</protein>
<dbReference type="InterPro" id="IPR013087">
    <property type="entry name" value="Znf_C2H2_type"/>
</dbReference>
<evidence type="ECO:0000256" key="2">
    <source>
        <dbReference type="ARBA" id="ARBA00022723"/>
    </source>
</evidence>
<feature type="domain" description="C2H2-type" evidence="8">
    <location>
        <begin position="351"/>
        <end position="378"/>
    </location>
</feature>
<reference evidence="10" key="1">
    <citation type="submission" date="2025-08" db="UniProtKB">
        <authorList>
            <consortium name="RefSeq"/>
        </authorList>
    </citation>
    <scope>IDENTIFICATION</scope>
    <source>
        <tissue evidence="10">Muscle</tissue>
    </source>
</reference>
<organism evidence="9 10">
    <name type="scientific">Limulus polyphemus</name>
    <name type="common">Atlantic horseshoe crab</name>
    <dbReference type="NCBI Taxonomy" id="6850"/>
    <lineage>
        <taxon>Eukaryota</taxon>
        <taxon>Metazoa</taxon>
        <taxon>Ecdysozoa</taxon>
        <taxon>Arthropoda</taxon>
        <taxon>Chelicerata</taxon>
        <taxon>Merostomata</taxon>
        <taxon>Xiphosura</taxon>
        <taxon>Limulidae</taxon>
        <taxon>Limulus</taxon>
    </lineage>
</organism>
<dbReference type="PROSITE" id="PS00028">
    <property type="entry name" value="ZINC_FINGER_C2H2_1"/>
    <property type="match status" value="5"/>
</dbReference>